<gene>
    <name evidence="1" type="ORF">DOS84_02295</name>
</gene>
<comment type="caution">
    <text evidence="1">The sequence shown here is derived from an EMBL/GenBank/DDBJ whole genome shotgun (WGS) entry which is preliminary data.</text>
</comment>
<keyword evidence="2" id="KW-1185">Reference proteome</keyword>
<protein>
    <submittedName>
        <fullName evidence="1">DUF4837 domain-containing protein</fullName>
    </submittedName>
</protein>
<evidence type="ECO:0000313" key="2">
    <source>
        <dbReference type="Proteomes" id="UP000249177"/>
    </source>
</evidence>
<dbReference type="RefSeq" id="WP_111408482.1">
    <property type="nucleotide sequence ID" value="NZ_QKXH01000001.1"/>
</dbReference>
<sequence>MNKTAILLVFTLATLISCSKKKEDNSRHSTGKINAISIVIDNQLWNGVVGDSIRNKFASPVEGLPKEEPIFDINQYPTNVMEGFVTKSRTIIVIKIGSENHFEVKQNQYATPQNVFHITGKSVDALLEVIEKNTPYMIQSIKKGEIDAHWELLKDSLVIPKTLQNQFQLDLKVPKSYSFSIKNKNFVWLKREFSSGCSSILVTQFPVSNFNLEGNILNQIVKIHDSIGAAYIKGEEPSSNMYIDTSYPLYLLETALEGKTAYETRGTWRLKDSFMFGPFISYLIVDPKKNRITYLVGFCYVPSKDRRDFMHELETILKEVRIN</sequence>
<dbReference type="PROSITE" id="PS51257">
    <property type="entry name" value="PROKAR_LIPOPROTEIN"/>
    <property type="match status" value="1"/>
</dbReference>
<reference evidence="1 2" key="1">
    <citation type="submission" date="2018-06" db="EMBL/GenBank/DDBJ databases">
        <title>Flavobacterium sp IMCC34762, genome.</title>
        <authorList>
            <person name="Joung Y."/>
            <person name="Cho J."/>
            <person name="Song J."/>
        </authorList>
    </citation>
    <scope>NUCLEOTIDE SEQUENCE [LARGE SCALE GENOMIC DNA]</scope>
    <source>
        <strain evidence="1 2">IMCC34762</strain>
    </source>
</reference>
<dbReference type="EMBL" id="QKXH01000001">
    <property type="protein sequence ID" value="PZX95415.1"/>
    <property type="molecule type" value="Genomic_DNA"/>
</dbReference>
<dbReference type="InterPro" id="IPR032286">
    <property type="entry name" value="DUF4837"/>
</dbReference>
<dbReference type="Pfam" id="PF16125">
    <property type="entry name" value="DUF4837"/>
    <property type="match status" value="1"/>
</dbReference>
<organism evidence="1 2">
    <name type="scientific">Flavobacterium aquariorum</name>
    <dbReference type="NCBI Taxonomy" id="2217670"/>
    <lineage>
        <taxon>Bacteria</taxon>
        <taxon>Pseudomonadati</taxon>
        <taxon>Bacteroidota</taxon>
        <taxon>Flavobacteriia</taxon>
        <taxon>Flavobacteriales</taxon>
        <taxon>Flavobacteriaceae</taxon>
        <taxon>Flavobacterium</taxon>
    </lineage>
</organism>
<name>A0A2W7UPP4_9FLAO</name>
<dbReference type="OrthoDB" id="1115230at2"/>
<dbReference type="AlphaFoldDB" id="A0A2W7UPP4"/>
<accession>A0A2W7UPP4</accession>
<evidence type="ECO:0000313" key="1">
    <source>
        <dbReference type="EMBL" id="PZX95415.1"/>
    </source>
</evidence>
<proteinExistence type="predicted"/>
<dbReference type="Proteomes" id="UP000249177">
    <property type="component" value="Unassembled WGS sequence"/>
</dbReference>